<proteinExistence type="predicted"/>
<dbReference type="EMBL" id="CP036526">
    <property type="protein sequence ID" value="QDT09509.1"/>
    <property type="molecule type" value="Genomic_DNA"/>
</dbReference>
<dbReference type="CDD" id="cd00156">
    <property type="entry name" value="REC"/>
    <property type="match status" value="1"/>
</dbReference>
<evidence type="ECO:0000313" key="4">
    <source>
        <dbReference type="EMBL" id="QDT09509.1"/>
    </source>
</evidence>
<reference evidence="4 5" key="1">
    <citation type="submission" date="2019-02" db="EMBL/GenBank/DDBJ databases">
        <title>Deep-cultivation of Planctomycetes and their phenomic and genomic characterization uncovers novel biology.</title>
        <authorList>
            <person name="Wiegand S."/>
            <person name="Jogler M."/>
            <person name="Boedeker C."/>
            <person name="Pinto D."/>
            <person name="Vollmers J."/>
            <person name="Rivas-Marin E."/>
            <person name="Kohn T."/>
            <person name="Peeters S.H."/>
            <person name="Heuer A."/>
            <person name="Rast P."/>
            <person name="Oberbeckmann S."/>
            <person name="Bunk B."/>
            <person name="Jeske O."/>
            <person name="Meyerdierks A."/>
            <person name="Storesund J.E."/>
            <person name="Kallscheuer N."/>
            <person name="Luecker S."/>
            <person name="Lage O.M."/>
            <person name="Pohl T."/>
            <person name="Merkel B.J."/>
            <person name="Hornburger P."/>
            <person name="Mueller R.-W."/>
            <person name="Bruemmer F."/>
            <person name="Labrenz M."/>
            <person name="Spormann A.M."/>
            <person name="Op den Camp H."/>
            <person name="Overmann J."/>
            <person name="Amann R."/>
            <person name="Jetten M.S.M."/>
            <person name="Mascher T."/>
            <person name="Medema M.H."/>
            <person name="Devos D.P."/>
            <person name="Kaster A.-K."/>
            <person name="Ovreas L."/>
            <person name="Rohde M."/>
            <person name="Galperin M.Y."/>
            <person name="Jogler C."/>
        </authorList>
    </citation>
    <scope>NUCLEOTIDE SEQUENCE [LARGE SCALE GENOMIC DNA]</scope>
    <source>
        <strain evidence="4 5">K23_9</strain>
    </source>
</reference>
<dbReference type="Gene3D" id="3.40.50.2300">
    <property type="match status" value="1"/>
</dbReference>
<evidence type="ECO:0000313" key="5">
    <source>
        <dbReference type="Proteomes" id="UP000319817"/>
    </source>
</evidence>
<evidence type="ECO:0000256" key="1">
    <source>
        <dbReference type="ARBA" id="ARBA00022553"/>
    </source>
</evidence>
<gene>
    <name evidence="4" type="ORF">K239x_14550</name>
</gene>
<dbReference type="Proteomes" id="UP000319817">
    <property type="component" value="Chromosome"/>
</dbReference>
<dbReference type="PROSITE" id="PS50110">
    <property type="entry name" value="RESPONSE_REGULATORY"/>
    <property type="match status" value="1"/>
</dbReference>
<evidence type="ECO:0000259" key="3">
    <source>
        <dbReference type="PROSITE" id="PS50110"/>
    </source>
</evidence>
<dbReference type="InterPro" id="IPR050595">
    <property type="entry name" value="Bact_response_regulator"/>
</dbReference>
<dbReference type="OrthoDB" id="9788090at2"/>
<keyword evidence="1 2" id="KW-0597">Phosphoprotein</keyword>
<protein>
    <submittedName>
        <fullName evidence="4">Response regulator receiver protein</fullName>
    </submittedName>
</protein>
<dbReference type="PANTHER" id="PTHR44591:SF3">
    <property type="entry name" value="RESPONSE REGULATORY DOMAIN-CONTAINING PROTEIN"/>
    <property type="match status" value="1"/>
</dbReference>
<name>A0A517NQV9_9BACT</name>
<dbReference type="AlphaFoldDB" id="A0A517NQV9"/>
<dbReference type="GO" id="GO:0000160">
    <property type="term" value="P:phosphorelay signal transduction system"/>
    <property type="evidence" value="ECO:0007669"/>
    <property type="project" value="InterPro"/>
</dbReference>
<organism evidence="4 5">
    <name type="scientific">Stieleria marina</name>
    <dbReference type="NCBI Taxonomy" id="1930275"/>
    <lineage>
        <taxon>Bacteria</taxon>
        <taxon>Pseudomonadati</taxon>
        <taxon>Planctomycetota</taxon>
        <taxon>Planctomycetia</taxon>
        <taxon>Pirellulales</taxon>
        <taxon>Pirellulaceae</taxon>
        <taxon>Stieleria</taxon>
    </lineage>
</organism>
<dbReference type="InterPro" id="IPR001789">
    <property type="entry name" value="Sig_transdc_resp-reg_receiver"/>
</dbReference>
<dbReference type="Pfam" id="PF00072">
    <property type="entry name" value="Response_reg"/>
    <property type="match status" value="1"/>
</dbReference>
<keyword evidence="5" id="KW-1185">Reference proteome</keyword>
<feature type="domain" description="Response regulatory" evidence="3">
    <location>
        <begin position="32"/>
        <end position="146"/>
    </location>
</feature>
<evidence type="ECO:0000256" key="2">
    <source>
        <dbReference type="PROSITE-ProRule" id="PRU00169"/>
    </source>
</evidence>
<dbReference type="SMART" id="SM00448">
    <property type="entry name" value="REC"/>
    <property type="match status" value="1"/>
</dbReference>
<dbReference type="InterPro" id="IPR011006">
    <property type="entry name" value="CheY-like_superfamily"/>
</dbReference>
<accession>A0A517NQV9</accession>
<dbReference type="SUPFAM" id="SSF52172">
    <property type="entry name" value="CheY-like"/>
    <property type="match status" value="1"/>
</dbReference>
<dbReference type="PANTHER" id="PTHR44591">
    <property type="entry name" value="STRESS RESPONSE REGULATOR PROTEIN 1"/>
    <property type="match status" value="1"/>
</dbReference>
<sequence>MALRLKSLTLASFLIPSNRNDWDRHLSAKHNRILIVDDHQDICASMRDILDDVGYEVVVTGNANDALEQVDLTPFDVVLLDYQMPDMNGAALLRIIKQKQKAVTAFLITAYAGSTGAQDALNIGATAVLQKPINVVELLGYLADAERA</sequence>
<feature type="modified residue" description="4-aspartylphosphate" evidence="2">
    <location>
        <position position="81"/>
    </location>
</feature>